<keyword evidence="4" id="KW-1185">Reference proteome</keyword>
<dbReference type="Proteomes" id="UP000324974">
    <property type="component" value="Chromosome"/>
</dbReference>
<reference evidence="4" key="1">
    <citation type="submission" date="2019-08" db="EMBL/GenBank/DDBJ databases">
        <title>Limnoglobus roseus gen. nov., sp. nov., a novel freshwater planctomycete with a giant genome from the family Gemmataceae.</title>
        <authorList>
            <person name="Kulichevskaya I.S."/>
            <person name="Naumoff D.G."/>
            <person name="Miroshnikov K."/>
            <person name="Ivanova A."/>
            <person name="Philippov D.A."/>
            <person name="Hakobyan A."/>
            <person name="Rijpstra I.C."/>
            <person name="Sinninghe Damste J.S."/>
            <person name="Liesack W."/>
            <person name="Dedysh S.N."/>
        </authorList>
    </citation>
    <scope>NUCLEOTIDE SEQUENCE [LARGE SCALE GENOMIC DNA]</scope>
    <source>
        <strain evidence="4">PX52</strain>
    </source>
</reference>
<dbReference type="RefSeq" id="WP_149114952.1">
    <property type="nucleotide sequence ID" value="NZ_CP042425.1"/>
</dbReference>
<feature type="signal peptide" evidence="2">
    <location>
        <begin position="1"/>
        <end position="23"/>
    </location>
</feature>
<organism evidence="3 4">
    <name type="scientific">Limnoglobus roseus</name>
    <dbReference type="NCBI Taxonomy" id="2598579"/>
    <lineage>
        <taxon>Bacteria</taxon>
        <taxon>Pseudomonadati</taxon>
        <taxon>Planctomycetota</taxon>
        <taxon>Planctomycetia</taxon>
        <taxon>Gemmatales</taxon>
        <taxon>Gemmataceae</taxon>
        <taxon>Limnoglobus</taxon>
    </lineage>
</organism>
<evidence type="ECO:0000313" key="3">
    <source>
        <dbReference type="EMBL" id="QEL20686.1"/>
    </source>
</evidence>
<dbReference type="Pfam" id="PF13646">
    <property type="entry name" value="HEAT_2"/>
    <property type="match status" value="2"/>
</dbReference>
<comment type="function">
    <text evidence="1">Catalyzes the hydroxylation of the N(6)-(4-aminobutyl)-L-lysine intermediate produced by deoxyhypusine synthase/DHPS on a critical lysine of the eukaryotic translation initiation factor 5A/eIF-5A. This is the second step of the post-translational modification of that lysine into an unusual amino acid residue named hypusine. Hypusination is unique to mature eIF-5A factor and is essential for its function.</text>
</comment>
<dbReference type="Gene3D" id="1.25.10.10">
    <property type="entry name" value="Leucine-rich Repeat Variant"/>
    <property type="match status" value="3"/>
</dbReference>
<dbReference type="PANTHER" id="PTHR12697:SF5">
    <property type="entry name" value="DEOXYHYPUSINE HYDROXYLASE"/>
    <property type="match status" value="1"/>
</dbReference>
<dbReference type="EMBL" id="CP042425">
    <property type="protein sequence ID" value="QEL20686.1"/>
    <property type="molecule type" value="Genomic_DNA"/>
</dbReference>
<keyword evidence="2" id="KW-0732">Signal</keyword>
<dbReference type="PANTHER" id="PTHR12697">
    <property type="entry name" value="PBS LYASE HEAT-LIKE PROTEIN"/>
    <property type="match status" value="1"/>
</dbReference>
<evidence type="ECO:0000313" key="4">
    <source>
        <dbReference type="Proteomes" id="UP000324974"/>
    </source>
</evidence>
<dbReference type="InterPro" id="IPR004155">
    <property type="entry name" value="PBS_lyase_HEAT"/>
</dbReference>
<feature type="chain" id="PRO_5022720144" evidence="2">
    <location>
        <begin position="24"/>
        <end position="726"/>
    </location>
</feature>
<sequence>MANLHLSALAVILSIAVAGPGFAQAPSVADCLARLAEPDVFVSAQARHQLGPDGPFRKLAVPALLEALGEKESRRDRIVPTLADHGADAVPGLLAALRGPNARTRAGVAEALAAIRPRPAEVVPALIRALDDSEPEVRQVAVKELGKVRRRAAEVVPPLLAKVRDSDEQTRAEVVTALGRMTRAPGPALTAVTAALKDKDVWVRIAAAEALTGVGPAVESAAPALIDALRVRREDWEHASIAWALTKAGPAAAPAVPQLVELLKSKDDRAVRAAARALGAIGPAAKAAVPQLLDLAKDEKHPEQLAAVDALGAIGPAAKAAVPLFTAKLRADLPDYERGYVVEALGGIGPDAIATVPTLVAIARDRRVSASLRGEAATAVARIDPAAAKKEKLEYAHLDVRLGEVAKVAIRPRPAATPEQAVRVKALIAALADTNGSDAGLSATMTGSAFAPLPDRARFQMGMLTAERHGPSDAFRTLVELGPDALPFLLAALDDPTPTRVKVDRTLGGFFAVGGHMPAGNPFNAVETKARARKPAAGEEDEDDDHPAGYRVKVGDVCFVALGQIVGRPYAAVRYIPSGNVSVNSVSESREAREQLRAAWGGPDPAKGLLASLLTDFATEGVFNGSSLDGWDEGSRYQVEAAVRLLYYFPDDAGPVLAARLKGLDVVAAGGGDGGMLRDVRNRVRTIEFIRAVGWAKAGPVRDALADVVKRTDDPAIRRAAAADKK</sequence>
<protein>
    <submittedName>
        <fullName evidence="3">HEAT repeat domain-containing protein</fullName>
    </submittedName>
</protein>
<gene>
    <name evidence="3" type="ORF">PX52LOC_07793</name>
</gene>
<dbReference type="SMART" id="SM00567">
    <property type="entry name" value="EZ_HEAT"/>
    <property type="match status" value="9"/>
</dbReference>
<dbReference type="InterPro" id="IPR011989">
    <property type="entry name" value="ARM-like"/>
</dbReference>
<dbReference type="InterPro" id="IPR021133">
    <property type="entry name" value="HEAT_type_2"/>
</dbReference>
<dbReference type="GO" id="GO:0016491">
    <property type="term" value="F:oxidoreductase activity"/>
    <property type="evidence" value="ECO:0007669"/>
    <property type="project" value="TreeGrafter"/>
</dbReference>
<evidence type="ECO:0000256" key="2">
    <source>
        <dbReference type="SAM" id="SignalP"/>
    </source>
</evidence>
<dbReference type="OrthoDB" id="291116at2"/>
<name>A0A5C1ARN9_9BACT</name>
<dbReference type="InterPro" id="IPR016024">
    <property type="entry name" value="ARM-type_fold"/>
</dbReference>
<dbReference type="PROSITE" id="PS50077">
    <property type="entry name" value="HEAT_REPEAT"/>
    <property type="match status" value="1"/>
</dbReference>
<dbReference type="KEGG" id="lrs:PX52LOC_07793"/>
<dbReference type="AlphaFoldDB" id="A0A5C1ARN9"/>
<dbReference type="SUPFAM" id="SSF48371">
    <property type="entry name" value="ARM repeat"/>
    <property type="match status" value="1"/>
</dbReference>
<accession>A0A5C1ARN9</accession>
<evidence type="ECO:0000256" key="1">
    <source>
        <dbReference type="ARBA" id="ARBA00045876"/>
    </source>
</evidence>
<proteinExistence type="predicted"/>